<sequence>MKYENLSVQALKCMYVSTALSSLLALAVLGAVNYFYLIPEDIVPGKLASLILAVLICLNLLFSPWFRYHRYRYSINQECIDIREGYLFTRRDIVPIERLHKLQTAKGPLDQIFGVAKVIVTTAGGDVTIRFLEEKQAEEIADSLRRRINQIVTEQRNDYGNTN</sequence>
<keyword evidence="1" id="KW-0472">Membrane</keyword>
<dbReference type="EMBL" id="JACJLV010000048">
    <property type="protein sequence ID" value="MBM6827665.1"/>
    <property type="molecule type" value="Genomic_DNA"/>
</dbReference>
<dbReference type="PANTHER" id="PTHR34473:SF2">
    <property type="entry name" value="UPF0699 TRANSMEMBRANE PROTEIN YDBT"/>
    <property type="match status" value="1"/>
</dbReference>
<name>A0A939BCV7_9CLOT</name>
<feature type="domain" description="YdbS-like PH" evidence="2">
    <location>
        <begin position="68"/>
        <end position="143"/>
    </location>
</feature>
<keyword evidence="4" id="KW-1185">Reference proteome</keyword>
<evidence type="ECO:0000259" key="2">
    <source>
        <dbReference type="Pfam" id="PF03703"/>
    </source>
</evidence>
<protein>
    <submittedName>
        <fullName evidence="3">PH domain-containing protein</fullName>
    </submittedName>
</protein>
<dbReference type="InterPro" id="IPR005182">
    <property type="entry name" value="YdbS-like_PH"/>
</dbReference>
<proteinExistence type="predicted"/>
<feature type="transmembrane region" description="Helical" evidence="1">
    <location>
        <begin position="12"/>
        <end position="35"/>
    </location>
</feature>
<dbReference type="Proteomes" id="UP000713880">
    <property type="component" value="Unassembled WGS sequence"/>
</dbReference>
<accession>A0A939BCV7</accession>
<evidence type="ECO:0000313" key="4">
    <source>
        <dbReference type="Proteomes" id="UP000713880"/>
    </source>
</evidence>
<organism evidence="3 4">
    <name type="scientific">Mordavella massiliensis</name>
    <dbReference type="NCBI Taxonomy" id="1871024"/>
    <lineage>
        <taxon>Bacteria</taxon>
        <taxon>Bacillati</taxon>
        <taxon>Bacillota</taxon>
        <taxon>Clostridia</taxon>
        <taxon>Eubacteriales</taxon>
        <taxon>Clostridiaceae</taxon>
        <taxon>Mordavella</taxon>
    </lineage>
</organism>
<dbReference type="AlphaFoldDB" id="A0A939BCV7"/>
<reference evidence="3" key="2">
    <citation type="journal article" date="2021" name="Sci. Rep.">
        <title>The distribution of antibiotic resistance genes in chicken gut microbiota commensals.</title>
        <authorList>
            <person name="Juricova H."/>
            <person name="Matiasovicova J."/>
            <person name="Kubasova T."/>
            <person name="Cejkova D."/>
            <person name="Rychlik I."/>
        </authorList>
    </citation>
    <scope>NUCLEOTIDE SEQUENCE</scope>
    <source>
        <strain evidence="3">An420c</strain>
    </source>
</reference>
<dbReference type="PANTHER" id="PTHR34473">
    <property type="entry name" value="UPF0699 TRANSMEMBRANE PROTEIN YDBS"/>
    <property type="match status" value="1"/>
</dbReference>
<dbReference type="Pfam" id="PF03703">
    <property type="entry name" value="bPH_2"/>
    <property type="match status" value="1"/>
</dbReference>
<dbReference type="RefSeq" id="WP_204909655.1">
    <property type="nucleotide sequence ID" value="NZ_JACJLV010000048.1"/>
</dbReference>
<keyword evidence="1" id="KW-1133">Transmembrane helix</keyword>
<comment type="caution">
    <text evidence="3">The sequence shown here is derived from an EMBL/GenBank/DDBJ whole genome shotgun (WGS) entry which is preliminary data.</text>
</comment>
<reference evidence="3" key="1">
    <citation type="submission" date="2020-08" db="EMBL/GenBank/DDBJ databases">
        <authorList>
            <person name="Cejkova D."/>
            <person name="Kubasova T."/>
            <person name="Jahodarova E."/>
            <person name="Rychlik I."/>
        </authorList>
    </citation>
    <scope>NUCLEOTIDE SEQUENCE</scope>
    <source>
        <strain evidence="3">An420c</strain>
    </source>
</reference>
<keyword evidence="1" id="KW-0812">Transmembrane</keyword>
<evidence type="ECO:0000256" key="1">
    <source>
        <dbReference type="SAM" id="Phobius"/>
    </source>
</evidence>
<feature type="transmembrane region" description="Helical" evidence="1">
    <location>
        <begin position="47"/>
        <end position="66"/>
    </location>
</feature>
<gene>
    <name evidence="3" type="ORF">H6A13_11275</name>
</gene>
<evidence type="ECO:0000313" key="3">
    <source>
        <dbReference type="EMBL" id="MBM6827665.1"/>
    </source>
</evidence>